<keyword evidence="2" id="KW-1185">Reference proteome</keyword>
<gene>
    <name evidence="1" type="ORF">QUG93_03210</name>
</gene>
<proteinExistence type="predicted"/>
<dbReference type="EMBL" id="JAUCMN010000002">
    <property type="protein sequence ID" value="MDM7890685.1"/>
    <property type="molecule type" value="Genomic_DNA"/>
</dbReference>
<organism evidence="1 2">
    <name type="scientific">Curtobacterium caseinilyticum</name>
    <dbReference type="NCBI Taxonomy" id="3055137"/>
    <lineage>
        <taxon>Bacteria</taxon>
        <taxon>Bacillati</taxon>
        <taxon>Actinomycetota</taxon>
        <taxon>Actinomycetes</taxon>
        <taxon>Micrococcales</taxon>
        <taxon>Microbacteriaceae</taxon>
        <taxon>Curtobacterium</taxon>
    </lineage>
</organism>
<dbReference type="Proteomes" id="UP001236404">
    <property type="component" value="Unassembled WGS sequence"/>
</dbReference>
<reference evidence="1 2" key="1">
    <citation type="submission" date="2023-06" db="EMBL/GenBank/DDBJ databases">
        <authorList>
            <person name="Feng G."/>
            <person name="Li J."/>
            <person name="Zhu H."/>
        </authorList>
    </citation>
    <scope>NUCLEOTIDE SEQUENCE [LARGE SCALE GENOMIC DNA]</scope>
    <source>
        <strain evidence="1 2">RHCKG28</strain>
    </source>
</reference>
<sequence>MQYMFVVSQAVLQREGDTAAVRLPRGTGEHPGSAESFHLGSQDLIRLAGFAQENGFQVSQFFVADPYLSPLDSEEERFISERMIQLLNTYGARELRSAMEDEFDGFYVVGVALISKRSGMRITVRRRGFVDTSIVEEAESLLTSAWKERSLR</sequence>
<accession>A0ABT7TMC6</accession>
<comment type="caution">
    <text evidence="1">The sequence shown here is derived from an EMBL/GenBank/DDBJ whole genome shotgun (WGS) entry which is preliminary data.</text>
</comment>
<evidence type="ECO:0000313" key="1">
    <source>
        <dbReference type="EMBL" id="MDM7890685.1"/>
    </source>
</evidence>
<dbReference type="RefSeq" id="WP_289472192.1">
    <property type="nucleotide sequence ID" value="NZ_JAUCMN010000002.1"/>
</dbReference>
<protein>
    <submittedName>
        <fullName evidence="1">Uncharacterized protein</fullName>
    </submittedName>
</protein>
<evidence type="ECO:0000313" key="2">
    <source>
        <dbReference type="Proteomes" id="UP001236404"/>
    </source>
</evidence>
<name>A0ABT7TMC6_9MICO</name>